<protein>
    <submittedName>
        <fullName evidence="3">Alpha/beta hydrolase</fullName>
    </submittedName>
</protein>
<evidence type="ECO:0000313" key="4">
    <source>
        <dbReference type="Proteomes" id="UP000284416"/>
    </source>
</evidence>
<dbReference type="PANTHER" id="PTHR43358:SF5">
    <property type="entry name" value="EXPORTED PROTEIN"/>
    <property type="match status" value="1"/>
</dbReference>
<name>A0A417YV44_9BACI</name>
<feature type="domain" description="Serine aminopeptidase S33" evidence="2">
    <location>
        <begin position="80"/>
        <end position="192"/>
    </location>
</feature>
<dbReference type="InterPro" id="IPR029058">
    <property type="entry name" value="AB_hydrolase_fold"/>
</dbReference>
<dbReference type="InterPro" id="IPR052920">
    <property type="entry name" value="DNA-binding_regulatory"/>
</dbReference>
<dbReference type="PANTHER" id="PTHR43358">
    <property type="entry name" value="ALPHA/BETA-HYDROLASE"/>
    <property type="match status" value="1"/>
</dbReference>
<feature type="transmembrane region" description="Helical" evidence="1">
    <location>
        <begin position="6"/>
        <end position="23"/>
    </location>
</feature>
<keyword evidence="1" id="KW-0812">Transmembrane</keyword>
<comment type="caution">
    <text evidence="3">The sequence shown here is derived from an EMBL/GenBank/DDBJ whole genome shotgun (WGS) entry which is preliminary data.</text>
</comment>
<organism evidence="3 4">
    <name type="scientific">Neobacillus notoginsengisoli</name>
    <dbReference type="NCBI Taxonomy" id="1578198"/>
    <lineage>
        <taxon>Bacteria</taxon>
        <taxon>Bacillati</taxon>
        <taxon>Bacillota</taxon>
        <taxon>Bacilli</taxon>
        <taxon>Bacillales</taxon>
        <taxon>Bacillaceae</taxon>
        <taxon>Neobacillus</taxon>
    </lineage>
</organism>
<dbReference type="GO" id="GO:0016787">
    <property type="term" value="F:hydrolase activity"/>
    <property type="evidence" value="ECO:0007669"/>
    <property type="project" value="UniProtKB-KW"/>
</dbReference>
<dbReference type="EMBL" id="QWEG01000005">
    <property type="protein sequence ID" value="RHW41173.1"/>
    <property type="molecule type" value="Genomic_DNA"/>
</dbReference>
<dbReference type="Pfam" id="PF12146">
    <property type="entry name" value="Hydrolase_4"/>
    <property type="match status" value="1"/>
</dbReference>
<evidence type="ECO:0000259" key="2">
    <source>
        <dbReference type="Pfam" id="PF12146"/>
    </source>
</evidence>
<accession>A0A417YV44</accession>
<keyword evidence="1" id="KW-1133">Transmembrane helix</keyword>
<evidence type="ECO:0000256" key="1">
    <source>
        <dbReference type="SAM" id="Phobius"/>
    </source>
</evidence>
<keyword evidence="3" id="KW-0378">Hydrolase</keyword>
<evidence type="ECO:0000313" key="3">
    <source>
        <dbReference type="EMBL" id="RHW41173.1"/>
    </source>
</evidence>
<gene>
    <name evidence="3" type="ORF">D1B31_09565</name>
</gene>
<sequence>MRKAVRVFVSILAIVSAIGVYFTNRLMYMKKKEDEFILKREREAGRIIDEEYESLKKRDVLIPSPFGYDLKGVLAEPHETNRYIIISHGVTESKYSSIKYMNLFLERGFNVLIFDHRRHGESGGKTTSYGHYEKFDLKAVVDWLKNEIRPELLLGIHGESMGAATMILYAGMLEDGADFYIADCPFSDFREQLAYHLKEEMNLPAGIVLPLGDVFLRFRDKYSIREVSPISVIDNIRNPILFIHSAKDDFILPYMTEALYEKKKGPKMLFMADKGLHAQSFNENQKEYEKAVDEFLENLVVRPRMDNPDPVLEND</sequence>
<keyword evidence="1" id="KW-0472">Membrane</keyword>
<dbReference type="Proteomes" id="UP000284416">
    <property type="component" value="Unassembled WGS sequence"/>
</dbReference>
<dbReference type="Gene3D" id="3.40.50.1820">
    <property type="entry name" value="alpha/beta hydrolase"/>
    <property type="match status" value="1"/>
</dbReference>
<reference evidence="3 4" key="1">
    <citation type="journal article" date="2017" name="Int. J. Syst. Evol. Microbiol.">
        <title>Bacillus notoginsengisoli sp. nov., a novel bacterium isolated from the rhizosphere of Panax notoginseng.</title>
        <authorList>
            <person name="Zhang M.Y."/>
            <person name="Cheng J."/>
            <person name="Cai Y."/>
            <person name="Zhang T.Y."/>
            <person name="Wu Y.Y."/>
            <person name="Manikprabhu D."/>
            <person name="Li W.J."/>
            <person name="Zhang Y.X."/>
        </authorList>
    </citation>
    <scope>NUCLEOTIDE SEQUENCE [LARGE SCALE GENOMIC DNA]</scope>
    <source>
        <strain evidence="3 4">JCM 30743</strain>
    </source>
</reference>
<proteinExistence type="predicted"/>
<dbReference type="AlphaFoldDB" id="A0A417YV44"/>
<dbReference type="InterPro" id="IPR022742">
    <property type="entry name" value="Hydrolase_4"/>
</dbReference>
<dbReference type="OrthoDB" id="9776685at2"/>
<keyword evidence="4" id="KW-1185">Reference proteome</keyword>
<dbReference type="RefSeq" id="WP_118920547.1">
    <property type="nucleotide sequence ID" value="NZ_QWEG01000005.1"/>
</dbReference>
<dbReference type="SUPFAM" id="SSF53474">
    <property type="entry name" value="alpha/beta-Hydrolases"/>
    <property type="match status" value="1"/>
</dbReference>